<dbReference type="AlphaFoldDB" id="A0AA39SDS2"/>
<organism evidence="2 3">
    <name type="scientific">Acer saccharum</name>
    <name type="common">Sugar maple</name>
    <dbReference type="NCBI Taxonomy" id="4024"/>
    <lineage>
        <taxon>Eukaryota</taxon>
        <taxon>Viridiplantae</taxon>
        <taxon>Streptophyta</taxon>
        <taxon>Embryophyta</taxon>
        <taxon>Tracheophyta</taxon>
        <taxon>Spermatophyta</taxon>
        <taxon>Magnoliopsida</taxon>
        <taxon>eudicotyledons</taxon>
        <taxon>Gunneridae</taxon>
        <taxon>Pentapetalae</taxon>
        <taxon>rosids</taxon>
        <taxon>malvids</taxon>
        <taxon>Sapindales</taxon>
        <taxon>Sapindaceae</taxon>
        <taxon>Hippocastanoideae</taxon>
        <taxon>Acereae</taxon>
        <taxon>Acer</taxon>
    </lineage>
</organism>
<proteinExistence type="predicted"/>
<feature type="region of interest" description="Disordered" evidence="1">
    <location>
        <begin position="1"/>
        <end position="38"/>
    </location>
</feature>
<feature type="compositionally biased region" description="Low complexity" evidence="1">
    <location>
        <begin position="20"/>
        <end position="38"/>
    </location>
</feature>
<dbReference type="Proteomes" id="UP001168877">
    <property type="component" value="Unassembled WGS sequence"/>
</dbReference>
<reference evidence="2" key="2">
    <citation type="submission" date="2023-06" db="EMBL/GenBank/DDBJ databases">
        <authorList>
            <person name="Swenson N.G."/>
            <person name="Wegrzyn J.L."/>
            <person name="Mcevoy S.L."/>
        </authorList>
    </citation>
    <scope>NUCLEOTIDE SEQUENCE</scope>
    <source>
        <strain evidence="2">NS2018</strain>
        <tissue evidence="2">Leaf</tissue>
    </source>
</reference>
<evidence type="ECO:0000256" key="1">
    <source>
        <dbReference type="SAM" id="MobiDB-lite"/>
    </source>
</evidence>
<evidence type="ECO:0000313" key="2">
    <source>
        <dbReference type="EMBL" id="KAK0589142.1"/>
    </source>
</evidence>
<accession>A0AA39SDS2</accession>
<dbReference type="EMBL" id="JAUESC010000381">
    <property type="protein sequence ID" value="KAK0589142.1"/>
    <property type="molecule type" value="Genomic_DNA"/>
</dbReference>
<keyword evidence="3" id="KW-1185">Reference proteome</keyword>
<gene>
    <name evidence="2" type="ORF">LWI29_010231</name>
</gene>
<protein>
    <submittedName>
        <fullName evidence="2">Uncharacterized protein</fullName>
    </submittedName>
</protein>
<evidence type="ECO:0000313" key="3">
    <source>
        <dbReference type="Proteomes" id="UP001168877"/>
    </source>
</evidence>
<sequence length="126" mass="13678">MRRSTSTPLILVPLSRSRRSPTTTSSRPSASKTSIASVAATTATRRAAEKLEGVVVVRAEEDCGNPLLLFTSPLSMSPSLMHNRRRHCTSGVAVAVVVARCCRSWISAELDEVSRFNWLDATLSMC</sequence>
<comment type="caution">
    <text evidence="2">The sequence shown here is derived from an EMBL/GenBank/DDBJ whole genome shotgun (WGS) entry which is preliminary data.</text>
</comment>
<name>A0AA39SDS2_ACESA</name>
<reference evidence="2" key="1">
    <citation type="journal article" date="2022" name="Plant J.">
        <title>Strategies of tolerance reflected in two North American maple genomes.</title>
        <authorList>
            <person name="McEvoy S.L."/>
            <person name="Sezen U.U."/>
            <person name="Trouern-Trend A."/>
            <person name="McMahon S.M."/>
            <person name="Schaberg P.G."/>
            <person name="Yang J."/>
            <person name="Wegrzyn J.L."/>
            <person name="Swenson N.G."/>
        </authorList>
    </citation>
    <scope>NUCLEOTIDE SEQUENCE</scope>
    <source>
        <strain evidence="2">NS2018</strain>
    </source>
</reference>